<evidence type="ECO:0000259" key="1">
    <source>
        <dbReference type="PROSITE" id="PS50848"/>
    </source>
</evidence>
<dbReference type="InterPro" id="IPR002913">
    <property type="entry name" value="START_lipid-bd_dom"/>
</dbReference>
<dbReference type="OrthoDB" id="333905at2759"/>
<accession>A0A1R1XYH8</accession>
<dbReference type="InterPro" id="IPR023393">
    <property type="entry name" value="START-like_dom_sf"/>
</dbReference>
<evidence type="ECO:0000313" key="3">
    <source>
        <dbReference type="Proteomes" id="UP000187429"/>
    </source>
</evidence>
<gene>
    <name evidence="2" type="ORF">AYI69_g6567</name>
</gene>
<evidence type="ECO:0000313" key="2">
    <source>
        <dbReference type="EMBL" id="OMJ19576.1"/>
    </source>
</evidence>
<feature type="domain" description="START" evidence="1">
    <location>
        <begin position="128"/>
        <end position="276"/>
    </location>
</feature>
<dbReference type="GO" id="GO:0008289">
    <property type="term" value="F:lipid binding"/>
    <property type="evidence" value="ECO:0007669"/>
    <property type="project" value="InterPro"/>
</dbReference>
<name>A0A1R1XYH8_9FUNG</name>
<reference evidence="3" key="1">
    <citation type="submission" date="2017-01" db="EMBL/GenBank/DDBJ databases">
        <authorList>
            <person name="Wang Y."/>
            <person name="White M."/>
            <person name="Kvist S."/>
            <person name="Moncalvo J.-M."/>
        </authorList>
    </citation>
    <scope>NUCLEOTIDE SEQUENCE [LARGE SCALE GENOMIC DNA]</scope>
    <source>
        <strain evidence="3">ID-206-W2</strain>
    </source>
</reference>
<dbReference type="InterPro" id="IPR051213">
    <property type="entry name" value="START_lipid_transfer"/>
</dbReference>
<dbReference type="SUPFAM" id="SSF55961">
    <property type="entry name" value="Bet v1-like"/>
    <property type="match status" value="1"/>
</dbReference>
<sequence length="276" mass="31142">MSIKSSSDLIKEISKASQSLPISNKLEISNPMSAPLDKNHSDIKTSHNITNTVQLESNSLCLYSDTCSSSIQNFKNLLGQFHSSNNSQYWNNIPVSDNLHKVKVYKHKTNNYCYLSHGYIPSLPGSTFDLLSDAVNRPSWDVFMESSEIVSNISNECRILYTKLKPVWPAAPRDSLLLTSFSKLSQVEWAKYLPYKDDSGYYSVSTSVTHPSYPIFKDKGLVRMDVIVSGYLILKISESDMVDLNLDNSKSWCKLIQIVYLNFDSWIPSSIINLGN</sequence>
<dbReference type="PANTHER" id="PTHR19308:SF14">
    <property type="entry name" value="START DOMAIN-CONTAINING PROTEIN"/>
    <property type="match status" value="1"/>
</dbReference>
<dbReference type="Proteomes" id="UP000187429">
    <property type="component" value="Unassembled WGS sequence"/>
</dbReference>
<proteinExistence type="predicted"/>
<dbReference type="Gene3D" id="3.30.530.20">
    <property type="match status" value="1"/>
</dbReference>
<dbReference type="PANTHER" id="PTHR19308">
    <property type="entry name" value="PHOSPHATIDYLCHOLINE TRANSFER PROTEIN"/>
    <property type="match status" value="1"/>
</dbReference>
<dbReference type="GO" id="GO:0005737">
    <property type="term" value="C:cytoplasm"/>
    <property type="evidence" value="ECO:0007669"/>
    <property type="project" value="UniProtKB-ARBA"/>
</dbReference>
<comment type="caution">
    <text evidence="2">The sequence shown here is derived from an EMBL/GenBank/DDBJ whole genome shotgun (WGS) entry which is preliminary data.</text>
</comment>
<keyword evidence="3" id="KW-1185">Reference proteome</keyword>
<dbReference type="CDD" id="cd00177">
    <property type="entry name" value="START"/>
    <property type="match status" value="1"/>
</dbReference>
<organism evidence="2 3">
    <name type="scientific">Smittium culicis</name>
    <dbReference type="NCBI Taxonomy" id="133412"/>
    <lineage>
        <taxon>Eukaryota</taxon>
        <taxon>Fungi</taxon>
        <taxon>Fungi incertae sedis</taxon>
        <taxon>Zoopagomycota</taxon>
        <taxon>Kickxellomycotina</taxon>
        <taxon>Harpellomycetes</taxon>
        <taxon>Harpellales</taxon>
        <taxon>Legeriomycetaceae</taxon>
        <taxon>Smittium</taxon>
    </lineage>
</organism>
<dbReference type="AlphaFoldDB" id="A0A1R1XYH8"/>
<dbReference type="PROSITE" id="PS50848">
    <property type="entry name" value="START"/>
    <property type="match status" value="1"/>
</dbReference>
<dbReference type="Pfam" id="PF01852">
    <property type="entry name" value="START"/>
    <property type="match status" value="1"/>
</dbReference>
<dbReference type="EMBL" id="LSSM01002967">
    <property type="protein sequence ID" value="OMJ19576.1"/>
    <property type="molecule type" value="Genomic_DNA"/>
</dbReference>
<protein>
    <submittedName>
        <fullName evidence="2">Acyl-coenzyme A thioesterase 12</fullName>
    </submittedName>
</protein>